<proteinExistence type="predicted"/>
<dbReference type="RefSeq" id="WP_204203334.1">
    <property type="nucleotide sequence ID" value="NZ_JAFELM010000028.1"/>
</dbReference>
<evidence type="ECO:0000313" key="1">
    <source>
        <dbReference type="EMBL" id="MBM6617985.1"/>
    </source>
</evidence>
<protein>
    <submittedName>
        <fullName evidence="1">Uncharacterized protein</fullName>
    </submittedName>
</protein>
<sequence length="91" mass="11109">MLDFILSLLEAAYSGKVSLDTRKIDKHIEGLKQYDWFLQINENERYRRLFNVNRNVRLYLQSERRVKRLTHNPKAQEQFKQLLEKQARKTE</sequence>
<gene>
    <name evidence="1" type="ORF">JR050_09925</name>
</gene>
<evidence type="ECO:0000313" key="2">
    <source>
        <dbReference type="Proteomes" id="UP001518925"/>
    </source>
</evidence>
<dbReference type="EMBL" id="JAFELM010000028">
    <property type="protein sequence ID" value="MBM6617985.1"/>
    <property type="molecule type" value="Genomic_DNA"/>
</dbReference>
<dbReference type="Proteomes" id="UP001518925">
    <property type="component" value="Unassembled WGS sequence"/>
</dbReference>
<name>A0ABS2DJ10_9BACI</name>
<accession>A0ABS2DJ10</accession>
<organism evidence="1 2">
    <name type="scientific">Bacillus suaedaesalsae</name>
    <dbReference type="NCBI Taxonomy" id="2810349"/>
    <lineage>
        <taxon>Bacteria</taxon>
        <taxon>Bacillati</taxon>
        <taxon>Bacillota</taxon>
        <taxon>Bacilli</taxon>
        <taxon>Bacillales</taxon>
        <taxon>Bacillaceae</taxon>
        <taxon>Bacillus</taxon>
    </lineage>
</organism>
<keyword evidence="2" id="KW-1185">Reference proteome</keyword>
<comment type="caution">
    <text evidence="1">The sequence shown here is derived from an EMBL/GenBank/DDBJ whole genome shotgun (WGS) entry which is preliminary data.</text>
</comment>
<reference evidence="1 2" key="1">
    <citation type="submission" date="2021-02" db="EMBL/GenBank/DDBJ databases">
        <title>Bacillus sp. RD4P76, an endophyte from a halophyte.</title>
        <authorList>
            <person name="Sun J.-Q."/>
        </authorList>
    </citation>
    <scope>NUCLEOTIDE SEQUENCE [LARGE SCALE GENOMIC DNA]</scope>
    <source>
        <strain evidence="1 2">RD4P76</strain>
    </source>
</reference>